<accession>A0AAU9PMU4</accession>
<evidence type="ECO:0000256" key="1">
    <source>
        <dbReference type="SAM" id="MobiDB-lite"/>
    </source>
</evidence>
<feature type="region of interest" description="Disordered" evidence="1">
    <location>
        <begin position="131"/>
        <end position="168"/>
    </location>
</feature>
<reference evidence="2 3" key="1">
    <citation type="submission" date="2022-01" db="EMBL/GenBank/DDBJ databases">
        <authorList>
            <person name="Xiong W."/>
            <person name="Schranz E."/>
        </authorList>
    </citation>
    <scope>NUCLEOTIDE SEQUENCE [LARGE SCALE GENOMIC DNA]</scope>
</reference>
<evidence type="ECO:0000313" key="2">
    <source>
        <dbReference type="EMBL" id="CAH1451544.1"/>
    </source>
</evidence>
<dbReference type="AlphaFoldDB" id="A0AAU9PMU4"/>
<keyword evidence="3" id="KW-1185">Reference proteome</keyword>
<name>A0AAU9PMU4_9ASTR</name>
<comment type="caution">
    <text evidence="2">The sequence shown here is derived from an EMBL/GenBank/DDBJ whole genome shotgun (WGS) entry which is preliminary data.</text>
</comment>
<dbReference type="Proteomes" id="UP001157418">
    <property type="component" value="Unassembled WGS sequence"/>
</dbReference>
<proteinExistence type="predicted"/>
<protein>
    <recommendedName>
        <fullName evidence="4">WRKY domain-containing protein</fullName>
    </recommendedName>
</protein>
<dbReference type="EMBL" id="CAKMRJ010005745">
    <property type="protein sequence ID" value="CAH1451544.1"/>
    <property type="molecule type" value="Genomic_DNA"/>
</dbReference>
<sequence>MESACVYEQTTVIHELTQGIEMAKQLRLNLNSAEAREFLIHKILSSYDKALFTLKSTGQPRANPLPESSLPKSSISTVSPKSGEFEFGFEFDENAVSKKRKASTPWEDEVEGNTNDVYSWKKRRDENPTVYKGIPTCNNVVQSAPPPPPSPEKHEIKPTHHHQQLSTPNPGEVLSNLRANLSVNTWDLSAILPSSFSFPSTSTPFGFSDDDFEALSFPNRFDDELLQVYSPPFISPDTSESNYLTDWGISSSLDFTSDPEDLYPDFTLFNNCFL</sequence>
<gene>
    <name evidence="2" type="ORF">LVIROSA_LOCUS36899</name>
</gene>
<organism evidence="2 3">
    <name type="scientific">Lactuca virosa</name>
    <dbReference type="NCBI Taxonomy" id="75947"/>
    <lineage>
        <taxon>Eukaryota</taxon>
        <taxon>Viridiplantae</taxon>
        <taxon>Streptophyta</taxon>
        <taxon>Embryophyta</taxon>
        <taxon>Tracheophyta</taxon>
        <taxon>Spermatophyta</taxon>
        <taxon>Magnoliopsida</taxon>
        <taxon>eudicotyledons</taxon>
        <taxon>Gunneridae</taxon>
        <taxon>Pentapetalae</taxon>
        <taxon>asterids</taxon>
        <taxon>campanulids</taxon>
        <taxon>Asterales</taxon>
        <taxon>Asteraceae</taxon>
        <taxon>Cichorioideae</taxon>
        <taxon>Cichorieae</taxon>
        <taxon>Lactucinae</taxon>
        <taxon>Lactuca</taxon>
    </lineage>
</organism>
<evidence type="ECO:0008006" key="4">
    <source>
        <dbReference type="Google" id="ProtNLM"/>
    </source>
</evidence>
<evidence type="ECO:0000313" key="3">
    <source>
        <dbReference type="Proteomes" id="UP001157418"/>
    </source>
</evidence>